<protein>
    <submittedName>
        <fullName evidence="1">Uncharacterized protein</fullName>
    </submittedName>
</protein>
<keyword evidence="2" id="KW-1185">Reference proteome</keyword>
<sequence>MLDGTTAELILDHHGDPSAQGWREAPASLTKCFTTLPPSLPAPPSSPPRGQAWVTGYQSPIKANWWPCDDAGRRRNHWSSLSRSPRCLSGLCGLPDTCL</sequence>
<name>A0AAW0U3K4_SCYPA</name>
<accession>A0AAW0U3K4</accession>
<dbReference type="AlphaFoldDB" id="A0AAW0U3K4"/>
<evidence type="ECO:0000313" key="1">
    <source>
        <dbReference type="EMBL" id="KAK8392957.1"/>
    </source>
</evidence>
<proteinExistence type="predicted"/>
<evidence type="ECO:0000313" key="2">
    <source>
        <dbReference type="Proteomes" id="UP001487740"/>
    </source>
</evidence>
<dbReference type="Proteomes" id="UP001487740">
    <property type="component" value="Unassembled WGS sequence"/>
</dbReference>
<dbReference type="EMBL" id="JARAKH010000021">
    <property type="protein sequence ID" value="KAK8392957.1"/>
    <property type="molecule type" value="Genomic_DNA"/>
</dbReference>
<comment type="caution">
    <text evidence="1">The sequence shown here is derived from an EMBL/GenBank/DDBJ whole genome shotgun (WGS) entry which is preliminary data.</text>
</comment>
<organism evidence="1 2">
    <name type="scientific">Scylla paramamosain</name>
    <name type="common">Mud crab</name>
    <dbReference type="NCBI Taxonomy" id="85552"/>
    <lineage>
        <taxon>Eukaryota</taxon>
        <taxon>Metazoa</taxon>
        <taxon>Ecdysozoa</taxon>
        <taxon>Arthropoda</taxon>
        <taxon>Crustacea</taxon>
        <taxon>Multicrustacea</taxon>
        <taxon>Malacostraca</taxon>
        <taxon>Eumalacostraca</taxon>
        <taxon>Eucarida</taxon>
        <taxon>Decapoda</taxon>
        <taxon>Pleocyemata</taxon>
        <taxon>Brachyura</taxon>
        <taxon>Eubrachyura</taxon>
        <taxon>Portunoidea</taxon>
        <taxon>Portunidae</taxon>
        <taxon>Portuninae</taxon>
        <taxon>Scylla</taxon>
    </lineage>
</organism>
<gene>
    <name evidence="1" type="ORF">O3P69_013171</name>
</gene>
<reference evidence="1 2" key="1">
    <citation type="submission" date="2023-03" db="EMBL/GenBank/DDBJ databases">
        <title>High-quality genome of Scylla paramamosain provides insights in environmental adaptation.</title>
        <authorList>
            <person name="Zhang L."/>
        </authorList>
    </citation>
    <scope>NUCLEOTIDE SEQUENCE [LARGE SCALE GENOMIC DNA]</scope>
    <source>
        <strain evidence="1">LZ_2023a</strain>
        <tissue evidence="1">Muscle</tissue>
    </source>
</reference>